<dbReference type="KEGG" id="sfu:Sfum_2267"/>
<feature type="region of interest" description="Disordered" evidence="1">
    <location>
        <begin position="142"/>
        <end position="187"/>
    </location>
</feature>
<reference evidence="2 3" key="1">
    <citation type="submission" date="2006-10" db="EMBL/GenBank/DDBJ databases">
        <title>Complete sequence of Syntrophobacter fumaroxidans MPOB.</title>
        <authorList>
            <consortium name="US DOE Joint Genome Institute"/>
            <person name="Copeland A."/>
            <person name="Lucas S."/>
            <person name="Lapidus A."/>
            <person name="Barry K."/>
            <person name="Detter J.C."/>
            <person name="Glavina del Rio T."/>
            <person name="Hammon N."/>
            <person name="Israni S."/>
            <person name="Pitluck S."/>
            <person name="Goltsman E.G."/>
            <person name="Martinez M."/>
            <person name="Schmutz J."/>
            <person name="Larimer F."/>
            <person name="Land M."/>
            <person name="Hauser L."/>
            <person name="Kyrpides N."/>
            <person name="Kim E."/>
            <person name="Boone D.R."/>
            <person name="Brockman F."/>
            <person name="Culley D."/>
            <person name="Ferry J."/>
            <person name="Gunsalus R."/>
            <person name="McInerney M.J."/>
            <person name="Morrison M."/>
            <person name="Plugge C."/>
            <person name="Rohlin L."/>
            <person name="Scholten J."/>
            <person name="Sieber J."/>
            <person name="Stams A.J.M."/>
            <person name="Worm P."/>
            <person name="Henstra A.M."/>
            <person name="Richardson P."/>
        </authorList>
    </citation>
    <scope>NUCLEOTIDE SEQUENCE [LARGE SCALE GENOMIC DNA]</scope>
    <source>
        <strain evidence="3">DSM 10017 / MPOB</strain>
    </source>
</reference>
<evidence type="ECO:0000313" key="2">
    <source>
        <dbReference type="EMBL" id="ABK17949.1"/>
    </source>
</evidence>
<gene>
    <name evidence="2" type="ordered locus">Sfum_2267</name>
</gene>
<feature type="compositionally biased region" description="Basic and acidic residues" evidence="1">
    <location>
        <begin position="142"/>
        <end position="156"/>
    </location>
</feature>
<evidence type="ECO:0000256" key="1">
    <source>
        <dbReference type="SAM" id="MobiDB-lite"/>
    </source>
</evidence>
<dbReference type="AlphaFoldDB" id="A0LKJ7"/>
<protein>
    <submittedName>
        <fullName evidence="2">Uncharacterized protein</fullName>
    </submittedName>
</protein>
<dbReference type="Gene3D" id="1.10.287.1490">
    <property type="match status" value="1"/>
</dbReference>
<evidence type="ECO:0000313" key="3">
    <source>
        <dbReference type="Proteomes" id="UP000001784"/>
    </source>
</evidence>
<proteinExistence type="predicted"/>
<dbReference type="EMBL" id="CP000478">
    <property type="protein sequence ID" value="ABK17949.1"/>
    <property type="molecule type" value="Genomic_DNA"/>
</dbReference>
<organism evidence="2 3">
    <name type="scientific">Syntrophobacter fumaroxidans (strain DSM 10017 / MPOB)</name>
    <dbReference type="NCBI Taxonomy" id="335543"/>
    <lineage>
        <taxon>Bacteria</taxon>
        <taxon>Pseudomonadati</taxon>
        <taxon>Thermodesulfobacteriota</taxon>
        <taxon>Syntrophobacteria</taxon>
        <taxon>Syntrophobacterales</taxon>
        <taxon>Syntrophobacteraceae</taxon>
        <taxon>Syntrophobacter</taxon>
    </lineage>
</organism>
<dbReference type="RefSeq" id="WP_011699118.1">
    <property type="nucleotide sequence ID" value="NC_008554.1"/>
</dbReference>
<accession>A0LKJ7</accession>
<dbReference type="InParanoid" id="A0LKJ7"/>
<dbReference type="HOGENOM" id="CLU_1446979_0_0_7"/>
<keyword evidence="3" id="KW-1185">Reference proteome</keyword>
<dbReference type="Proteomes" id="UP000001784">
    <property type="component" value="Chromosome"/>
</dbReference>
<name>A0LKJ7_SYNFM</name>
<sequence length="187" mass="21028">MKYALTVIIFALAGAVGYWLFTHDNPLDRFYASPQITRQIEEANQKIAALSSRIDALSLDHERELGKLHGRLVELEPLLHASETESQDEARSLSQEVLELRTQLDSARFRLAQLEELIESYHAATLVVQEKLAETQNQLETFKEEFPKVKPRKEAAGENPTPGSGETRASARPHSPAPDARRQDAQE</sequence>